<name>A0A918GLI8_9PSEU</name>
<gene>
    <name evidence="3" type="primary">galE</name>
    <name evidence="3" type="ORF">GCM10010171_46680</name>
</gene>
<organism evidence="3 4">
    <name type="scientific">Actinokineospora fastidiosa</name>
    <dbReference type="NCBI Taxonomy" id="1816"/>
    <lineage>
        <taxon>Bacteria</taxon>
        <taxon>Bacillati</taxon>
        <taxon>Actinomycetota</taxon>
        <taxon>Actinomycetes</taxon>
        <taxon>Pseudonocardiales</taxon>
        <taxon>Pseudonocardiaceae</taxon>
        <taxon>Actinokineospora</taxon>
    </lineage>
</organism>
<reference evidence="3" key="1">
    <citation type="journal article" date="2014" name="Int. J. Syst. Evol. Microbiol.">
        <title>Complete genome sequence of Corynebacterium casei LMG S-19264T (=DSM 44701T), isolated from a smear-ripened cheese.</title>
        <authorList>
            <consortium name="US DOE Joint Genome Institute (JGI-PGF)"/>
            <person name="Walter F."/>
            <person name="Albersmeier A."/>
            <person name="Kalinowski J."/>
            <person name="Ruckert C."/>
        </authorList>
    </citation>
    <scope>NUCLEOTIDE SEQUENCE</scope>
    <source>
        <strain evidence="3">JCM 3276</strain>
    </source>
</reference>
<reference evidence="3" key="2">
    <citation type="submission" date="2020-09" db="EMBL/GenBank/DDBJ databases">
        <authorList>
            <person name="Sun Q."/>
            <person name="Ohkuma M."/>
        </authorList>
    </citation>
    <scope>NUCLEOTIDE SEQUENCE</scope>
    <source>
        <strain evidence="3">JCM 3276</strain>
    </source>
</reference>
<evidence type="ECO:0000256" key="1">
    <source>
        <dbReference type="ARBA" id="ARBA00007637"/>
    </source>
</evidence>
<evidence type="ECO:0000313" key="4">
    <source>
        <dbReference type="Proteomes" id="UP000660680"/>
    </source>
</evidence>
<dbReference type="SUPFAM" id="SSF51735">
    <property type="entry name" value="NAD(P)-binding Rossmann-fold domains"/>
    <property type="match status" value="1"/>
</dbReference>
<evidence type="ECO:0000259" key="2">
    <source>
        <dbReference type="Pfam" id="PF01370"/>
    </source>
</evidence>
<evidence type="ECO:0000313" key="3">
    <source>
        <dbReference type="EMBL" id="GGS46143.1"/>
    </source>
</evidence>
<dbReference type="Pfam" id="PF01370">
    <property type="entry name" value="Epimerase"/>
    <property type="match status" value="1"/>
</dbReference>
<dbReference type="PRINTS" id="PR01713">
    <property type="entry name" value="NUCEPIMERASE"/>
</dbReference>
<comment type="similarity">
    <text evidence="1">Belongs to the NAD(P)-dependent epimerase/dehydratase family.</text>
</comment>
<dbReference type="InterPro" id="IPR001509">
    <property type="entry name" value="Epimerase_deHydtase"/>
</dbReference>
<dbReference type="AlphaFoldDB" id="A0A918GLI8"/>
<dbReference type="PANTHER" id="PTHR43000">
    <property type="entry name" value="DTDP-D-GLUCOSE 4,6-DEHYDRATASE-RELATED"/>
    <property type="match status" value="1"/>
</dbReference>
<accession>A0A918GLI8</accession>
<keyword evidence="4" id="KW-1185">Reference proteome</keyword>
<sequence length="286" mass="29922">MTSDHSAVVIGGAGFIGARLCATLTDLGVAVLPVTRGDPLPTTAELRAAGTVFMVAGSVTPLTAQQDPGRCAEDLAGLRRLLDRVGDPDGAPHVVLTSSGGTCYDPDSPPPYRETDPVRATTAYAALKLDQERLVAESGLPATVLRLANLYGRGQRAGTGQGVIAHWLDAVGRGEPLPVYGSLDTVRDYLYLDDLMDLLVRLHRSGPVAPVLNVGSGAPTALRDVARLITAATGCAEPALDHAAARPVDRQRFWLDVGLARAALGWLPMTPLAQGIRLTCTALARP</sequence>
<dbReference type="InterPro" id="IPR036291">
    <property type="entry name" value="NAD(P)-bd_dom_sf"/>
</dbReference>
<proteinExistence type="inferred from homology"/>
<protein>
    <submittedName>
        <fullName evidence="3">UDP-glucose 4-epimerase</fullName>
    </submittedName>
</protein>
<dbReference type="Proteomes" id="UP000660680">
    <property type="component" value="Unassembled WGS sequence"/>
</dbReference>
<comment type="caution">
    <text evidence="3">The sequence shown here is derived from an EMBL/GenBank/DDBJ whole genome shotgun (WGS) entry which is preliminary data.</text>
</comment>
<dbReference type="Gene3D" id="3.40.50.720">
    <property type="entry name" value="NAD(P)-binding Rossmann-like Domain"/>
    <property type="match status" value="1"/>
</dbReference>
<feature type="domain" description="NAD-dependent epimerase/dehydratase" evidence="2">
    <location>
        <begin position="8"/>
        <end position="215"/>
    </location>
</feature>
<dbReference type="EMBL" id="BMRB01000004">
    <property type="protein sequence ID" value="GGS46143.1"/>
    <property type="molecule type" value="Genomic_DNA"/>
</dbReference>